<name>A0A8S0YYF8_ARCPL</name>
<dbReference type="Proteomes" id="UP000494106">
    <property type="component" value="Unassembled WGS sequence"/>
</dbReference>
<dbReference type="EMBL" id="CADEBD010000494">
    <property type="protein sequence ID" value="CAB3256649.1"/>
    <property type="molecule type" value="Genomic_DNA"/>
</dbReference>
<protein>
    <submittedName>
        <fullName evidence="1">Uncharacterized protein</fullName>
    </submittedName>
</protein>
<evidence type="ECO:0000313" key="1">
    <source>
        <dbReference type="EMBL" id="CAB3225030.1"/>
    </source>
</evidence>
<evidence type="ECO:0000313" key="2">
    <source>
        <dbReference type="EMBL" id="CAB3256649.1"/>
    </source>
</evidence>
<dbReference type="Proteomes" id="UP000494256">
    <property type="component" value="Unassembled WGS sequence"/>
</dbReference>
<proteinExistence type="predicted"/>
<evidence type="ECO:0000313" key="4">
    <source>
        <dbReference type="Proteomes" id="UP000494256"/>
    </source>
</evidence>
<sequence>MNAKAARAKVCACGQRCVRRALIARRCGGRGRLSASRAHRTHFIHHTHQQPISVQNFRNIATLFYVVLCRDRELCIEQVA</sequence>
<organism evidence="1 3">
    <name type="scientific">Arctia plantaginis</name>
    <name type="common">Wood tiger moth</name>
    <name type="synonym">Phalaena plantaginis</name>
    <dbReference type="NCBI Taxonomy" id="874455"/>
    <lineage>
        <taxon>Eukaryota</taxon>
        <taxon>Metazoa</taxon>
        <taxon>Ecdysozoa</taxon>
        <taxon>Arthropoda</taxon>
        <taxon>Hexapoda</taxon>
        <taxon>Insecta</taxon>
        <taxon>Pterygota</taxon>
        <taxon>Neoptera</taxon>
        <taxon>Endopterygota</taxon>
        <taxon>Lepidoptera</taxon>
        <taxon>Glossata</taxon>
        <taxon>Ditrysia</taxon>
        <taxon>Noctuoidea</taxon>
        <taxon>Erebidae</taxon>
        <taxon>Arctiinae</taxon>
        <taxon>Arctia</taxon>
    </lineage>
</organism>
<comment type="caution">
    <text evidence="1">The sequence shown here is derived from an EMBL/GenBank/DDBJ whole genome shotgun (WGS) entry which is preliminary data.</text>
</comment>
<dbReference type="AlphaFoldDB" id="A0A8S0YYF8"/>
<dbReference type="EMBL" id="CADEBC010000196">
    <property type="protein sequence ID" value="CAB3225030.1"/>
    <property type="molecule type" value="Genomic_DNA"/>
</dbReference>
<reference evidence="3 4" key="1">
    <citation type="submission" date="2020-04" db="EMBL/GenBank/DDBJ databases">
        <authorList>
            <person name="Wallbank WR R."/>
            <person name="Pardo Diaz C."/>
            <person name="Kozak K."/>
            <person name="Martin S."/>
            <person name="Jiggins C."/>
            <person name="Moest M."/>
            <person name="Warren A I."/>
            <person name="Byers J.R.P. K."/>
            <person name="Montejo-Kovacevich G."/>
            <person name="Yen C E."/>
        </authorList>
    </citation>
    <scope>NUCLEOTIDE SEQUENCE [LARGE SCALE GENOMIC DNA]</scope>
</reference>
<evidence type="ECO:0000313" key="3">
    <source>
        <dbReference type="Proteomes" id="UP000494106"/>
    </source>
</evidence>
<accession>A0A8S0YYF8</accession>
<keyword evidence="3" id="KW-1185">Reference proteome</keyword>
<gene>
    <name evidence="2" type="ORF">APLA_LOCUS15674</name>
    <name evidence="1" type="ORF">APLA_LOCUS2307</name>
</gene>